<name>A0A016WNN7_9BILA</name>
<evidence type="ECO:0000313" key="1">
    <source>
        <dbReference type="EMBL" id="EYC40618.1"/>
    </source>
</evidence>
<proteinExistence type="predicted"/>
<dbReference type="EMBL" id="JARK01000204">
    <property type="protein sequence ID" value="EYC40618.1"/>
    <property type="molecule type" value="Genomic_DNA"/>
</dbReference>
<dbReference type="Proteomes" id="UP000024635">
    <property type="component" value="Unassembled WGS sequence"/>
</dbReference>
<evidence type="ECO:0000313" key="2">
    <source>
        <dbReference type="Proteomes" id="UP000024635"/>
    </source>
</evidence>
<dbReference type="OrthoDB" id="10565319at2759"/>
<comment type="caution">
    <text evidence="1">The sequence shown here is derived from an EMBL/GenBank/DDBJ whole genome shotgun (WGS) entry which is preliminary data.</text>
</comment>
<keyword evidence="2" id="KW-1185">Reference proteome</keyword>
<reference evidence="2" key="1">
    <citation type="journal article" date="2015" name="Nat. Genet.">
        <title>The genome and transcriptome of the zoonotic hookworm Ancylostoma ceylanicum identify infection-specific gene families.</title>
        <authorList>
            <person name="Schwarz E.M."/>
            <person name="Hu Y."/>
            <person name="Antoshechkin I."/>
            <person name="Miller M.M."/>
            <person name="Sternberg P.W."/>
            <person name="Aroian R.V."/>
        </authorList>
    </citation>
    <scope>NUCLEOTIDE SEQUENCE</scope>
    <source>
        <strain evidence="2">HY135</strain>
    </source>
</reference>
<protein>
    <submittedName>
        <fullName evidence="1">Uncharacterized protein</fullName>
    </submittedName>
</protein>
<gene>
    <name evidence="1" type="primary">Acey_s0604.g553</name>
    <name evidence="1" type="ORF">Y032_0604g553</name>
</gene>
<dbReference type="AlphaFoldDB" id="A0A016WNN7"/>
<sequence length="82" mass="9127">MEGQRPQQCQRSPLCTRPSICLEGVGLVYAAFHRIEPRGPDGQHPTTVEGGVLYLKRAVRPSSANGQFTQLANRRARPLRPF</sequence>
<accession>A0A016WNN7</accession>
<organism evidence="1 2">
    <name type="scientific">Ancylostoma ceylanicum</name>
    <dbReference type="NCBI Taxonomy" id="53326"/>
    <lineage>
        <taxon>Eukaryota</taxon>
        <taxon>Metazoa</taxon>
        <taxon>Ecdysozoa</taxon>
        <taxon>Nematoda</taxon>
        <taxon>Chromadorea</taxon>
        <taxon>Rhabditida</taxon>
        <taxon>Rhabditina</taxon>
        <taxon>Rhabditomorpha</taxon>
        <taxon>Strongyloidea</taxon>
        <taxon>Ancylostomatidae</taxon>
        <taxon>Ancylostomatinae</taxon>
        <taxon>Ancylostoma</taxon>
    </lineage>
</organism>